<comment type="similarity">
    <text evidence="1">Belongs to the NAD(P)-dependent epimerase/dehydratase family. SDR39U1 subfamily.</text>
</comment>
<dbReference type="Pfam" id="PF08338">
    <property type="entry name" value="DUF1731"/>
    <property type="match status" value="1"/>
</dbReference>
<dbReference type="SUPFAM" id="SSF51735">
    <property type="entry name" value="NAD(P)-binding Rossmann-fold domains"/>
    <property type="match status" value="1"/>
</dbReference>
<keyword evidence="5" id="KW-1185">Reference proteome</keyword>
<dbReference type="InterPro" id="IPR010099">
    <property type="entry name" value="SDR39U1"/>
</dbReference>
<dbReference type="Pfam" id="PF01370">
    <property type="entry name" value="Epimerase"/>
    <property type="match status" value="1"/>
</dbReference>
<dbReference type="PANTHER" id="PTHR11092">
    <property type="entry name" value="SUGAR NUCLEOTIDE EPIMERASE RELATED"/>
    <property type="match status" value="1"/>
</dbReference>
<evidence type="ECO:0000259" key="3">
    <source>
        <dbReference type="Pfam" id="PF08338"/>
    </source>
</evidence>
<dbReference type="Proteomes" id="UP000837932">
    <property type="component" value="Unassembled WGS sequence"/>
</dbReference>
<gene>
    <name evidence="4" type="ORF">EMA8858_02597</name>
</gene>
<dbReference type="InterPro" id="IPR036291">
    <property type="entry name" value="NAD(P)-bd_dom_sf"/>
</dbReference>
<dbReference type="PANTHER" id="PTHR11092:SF0">
    <property type="entry name" value="EPIMERASE FAMILY PROTEIN SDR39U1"/>
    <property type="match status" value="1"/>
</dbReference>
<evidence type="ECO:0000259" key="2">
    <source>
        <dbReference type="Pfam" id="PF01370"/>
    </source>
</evidence>
<dbReference type="NCBIfam" id="TIGR01777">
    <property type="entry name" value="yfcH"/>
    <property type="match status" value="1"/>
</dbReference>
<dbReference type="InterPro" id="IPR013549">
    <property type="entry name" value="DUF1731"/>
</dbReference>
<name>A0ABM9AT32_9BACT</name>
<dbReference type="Gene3D" id="3.40.50.720">
    <property type="entry name" value="NAD(P)-binding Rossmann-like Domain"/>
    <property type="match status" value="1"/>
</dbReference>
<evidence type="ECO:0000313" key="5">
    <source>
        <dbReference type="Proteomes" id="UP000837932"/>
    </source>
</evidence>
<reference evidence="4" key="1">
    <citation type="submission" date="2021-12" db="EMBL/GenBank/DDBJ databases">
        <authorList>
            <person name="Rodrigo-Torres L."/>
            <person name="Arahal R. D."/>
            <person name="Lucena T."/>
        </authorList>
    </citation>
    <scope>NUCLEOTIDE SEQUENCE</scope>
    <source>
        <strain evidence="4">CECT 8858</strain>
    </source>
</reference>
<evidence type="ECO:0000256" key="1">
    <source>
        <dbReference type="ARBA" id="ARBA00009353"/>
    </source>
</evidence>
<protein>
    <submittedName>
        <fullName evidence="4">Epimerase family protein</fullName>
    </submittedName>
</protein>
<evidence type="ECO:0000313" key="4">
    <source>
        <dbReference type="EMBL" id="CAH0996465.1"/>
    </source>
</evidence>
<organism evidence="4 5">
    <name type="scientific">Emticicia aquatica</name>
    <dbReference type="NCBI Taxonomy" id="1681835"/>
    <lineage>
        <taxon>Bacteria</taxon>
        <taxon>Pseudomonadati</taxon>
        <taxon>Bacteroidota</taxon>
        <taxon>Cytophagia</taxon>
        <taxon>Cytophagales</taxon>
        <taxon>Leadbetterellaceae</taxon>
        <taxon>Emticicia</taxon>
    </lineage>
</organism>
<comment type="caution">
    <text evidence="4">The sequence shown here is derived from an EMBL/GenBank/DDBJ whole genome shotgun (WGS) entry which is preliminary data.</text>
</comment>
<accession>A0ABM9AT32</accession>
<proteinExistence type="inferred from homology"/>
<dbReference type="EMBL" id="CAKLPY010000002">
    <property type="protein sequence ID" value="CAH0996465.1"/>
    <property type="molecule type" value="Genomic_DNA"/>
</dbReference>
<feature type="domain" description="NAD-dependent epimerase/dehydratase" evidence="2">
    <location>
        <begin position="10"/>
        <end position="222"/>
    </location>
</feature>
<feature type="domain" description="DUF1731" evidence="3">
    <location>
        <begin position="258"/>
        <end position="305"/>
    </location>
</feature>
<sequence length="308" mass="34356">MLSKAKKMNILITGGTGMIGHRLTELLLEKGHRVSYLSRKKEKLPNVEVFQWNIKKGFIETGALENADYVIHLAGAGIADKRWTEKRKQEIIDSRIEPIELINKYLQEKSIRLKGFISASAIGFYGGDTGDKKLDESSQAGNDFLAKCTKLWEISAQQISAAERVVSIRIGIVLSEKGVALPKLVLPIRFGFGAALGSGQQFMSWIHIDDLCRIFIQAIENHTMHGAFNAVSPNPVTNQVMTNEAAKVLKRPLWLPNVPSFILKLVFGEMGIVVTGGNFVLNKRISQETNFQYQFTNIKEALTDLLEK</sequence>
<dbReference type="InterPro" id="IPR001509">
    <property type="entry name" value="Epimerase_deHydtase"/>
</dbReference>